<evidence type="ECO:0000313" key="3">
    <source>
        <dbReference type="EMBL" id="SEK36956.1"/>
    </source>
</evidence>
<feature type="domain" description="VanZ-like" evidence="2">
    <location>
        <begin position="43"/>
        <end position="111"/>
    </location>
</feature>
<dbReference type="RefSeq" id="WP_085282927.1">
    <property type="nucleotide sequence ID" value="NZ_FOBI01000001.1"/>
</dbReference>
<name>A0A1H7GF90_9GAMM</name>
<feature type="transmembrane region" description="Helical" evidence="1">
    <location>
        <begin position="12"/>
        <end position="32"/>
    </location>
</feature>
<protein>
    <submittedName>
        <fullName evidence="3">VanZ like family protein</fullName>
    </submittedName>
</protein>
<evidence type="ECO:0000313" key="4">
    <source>
        <dbReference type="Proteomes" id="UP000199297"/>
    </source>
</evidence>
<gene>
    <name evidence="3" type="ORF">SAMN05216262_101184</name>
</gene>
<keyword evidence="1" id="KW-0472">Membrane</keyword>
<dbReference type="Proteomes" id="UP000199297">
    <property type="component" value="Unassembled WGS sequence"/>
</dbReference>
<dbReference type="AlphaFoldDB" id="A0A1H7GF90"/>
<evidence type="ECO:0000259" key="2">
    <source>
        <dbReference type="Pfam" id="PF04892"/>
    </source>
</evidence>
<keyword evidence="1" id="KW-0812">Transmembrane</keyword>
<accession>A0A1H7GF90</accession>
<evidence type="ECO:0000256" key="1">
    <source>
        <dbReference type="SAM" id="Phobius"/>
    </source>
</evidence>
<feature type="transmembrane region" description="Helical" evidence="1">
    <location>
        <begin position="64"/>
        <end position="83"/>
    </location>
</feature>
<dbReference type="EMBL" id="FOBI01000001">
    <property type="protein sequence ID" value="SEK36956.1"/>
    <property type="molecule type" value="Genomic_DNA"/>
</dbReference>
<dbReference type="Pfam" id="PF04892">
    <property type="entry name" value="VanZ"/>
    <property type="match status" value="1"/>
</dbReference>
<reference evidence="4" key="1">
    <citation type="submission" date="2016-10" db="EMBL/GenBank/DDBJ databases">
        <authorList>
            <person name="Varghese N."/>
            <person name="Submissions S."/>
        </authorList>
    </citation>
    <scope>NUCLEOTIDE SEQUENCE [LARGE SCALE GENOMIC DNA]</scope>
    <source>
        <strain evidence="4">CGMCC 1.9127</strain>
    </source>
</reference>
<dbReference type="InterPro" id="IPR006976">
    <property type="entry name" value="VanZ-like"/>
</dbReference>
<dbReference type="PANTHER" id="PTHR28008">
    <property type="entry name" value="DOMAIN PROTEIN, PUTATIVE (AFU_ORTHOLOGUE AFUA_3G10980)-RELATED"/>
    <property type="match status" value="1"/>
</dbReference>
<sequence>MLATLIQIVSRFWLAISLVILTLITAGSLFPADYLPPAPGSDKTHHFIGYCALMLPAAIRRPKYWLLLAVFFVAWSGAIELIQPHVNRYGEWLDLAANTCGVLIAIILSYAIRYFISPKDINLS</sequence>
<feature type="transmembrane region" description="Helical" evidence="1">
    <location>
        <begin position="95"/>
        <end position="116"/>
    </location>
</feature>
<keyword evidence="4" id="KW-1185">Reference proteome</keyword>
<proteinExistence type="predicted"/>
<dbReference type="PANTHER" id="PTHR28008:SF1">
    <property type="entry name" value="DOMAIN PROTEIN, PUTATIVE (AFU_ORTHOLOGUE AFUA_3G10980)-RELATED"/>
    <property type="match status" value="1"/>
</dbReference>
<dbReference type="STRING" id="641665.GCA_002104455_00519"/>
<dbReference type="OrthoDB" id="582407at2"/>
<keyword evidence="1" id="KW-1133">Transmembrane helix</keyword>
<organism evidence="3 4">
    <name type="scientific">Colwellia chukchiensis</name>
    <dbReference type="NCBI Taxonomy" id="641665"/>
    <lineage>
        <taxon>Bacteria</taxon>
        <taxon>Pseudomonadati</taxon>
        <taxon>Pseudomonadota</taxon>
        <taxon>Gammaproteobacteria</taxon>
        <taxon>Alteromonadales</taxon>
        <taxon>Colwelliaceae</taxon>
        <taxon>Colwellia</taxon>
    </lineage>
</organism>